<gene>
    <name evidence="3" type="ORF">QBC41DRAFT_40337</name>
</gene>
<feature type="region of interest" description="Disordered" evidence="1">
    <location>
        <begin position="1"/>
        <end position="127"/>
    </location>
</feature>
<feature type="compositionally biased region" description="Basic residues" evidence="1">
    <location>
        <begin position="19"/>
        <end position="37"/>
    </location>
</feature>
<reference evidence="3" key="1">
    <citation type="submission" date="2023-06" db="EMBL/GenBank/DDBJ databases">
        <title>Genome-scale phylogeny and comparative genomics of the fungal order Sordariales.</title>
        <authorList>
            <consortium name="Lawrence Berkeley National Laboratory"/>
            <person name="Hensen N."/>
            <person name="Bonometti L."/>
            <person name="Westerberg I."/>
            <person name="Brannstrom I.O."/>
            <person name="Guillou S."/>
            <person name="Cros-Aarteil S."/>
            <person name="Calhoun S."/>
            <person name="Haridas S."/>
            <person name="Kuo A."/>
            <person name="Mondo S."/>
            <person name="Pangilinan J."/>
            <person name="Riley R."/>
            <person name="Labutti K."/>
            <person name="Andreopoulos B."/>
            <person name="Lipzen A."/>
            <person name="Chen C."/>
            <person name="Yanf M."/>
            <person name="Daum C."/>
            <person name="Ng V."/>
            <person name="Clum A."/>
            <person name="Steindorff A."/>
            <person name="Ohm R."/>
            <person name="Martin F."/>
            <person name="Silar P."/>
            <person name="Natvig D."/>
            <person name="Lalanne C."/>
            <person name="Gautier V."/>
            <person name="Ament-Velasquez S.L."/>
            <person name="Kruys A."/>
            <person name="Hutchinson M.I."/>
            <person name="Powell A.J."/>
            <person name="Barry K."/>
            <person name="Miller A.N."/>
            <person name="Grigoriev I.V."/>
            <person name="Debuchy R."/>
            <person name="Gladieux P."/>
            <person name="Thoren M.H."/>
            <person name="Johannesson H."/>
        </authorList>
    </citation>
    <scope>NUCLEOTIDE SEQUENCE</scope>
    <source>
        <strain evidence="3">CBS 307.81</strain>
    </source>
</reference>
<name>A0AA40D2E7_9PEZI</name>
<organism evidence="3 4">
    <name type="scientific">Cercophora samala</name>
    <dbReference type="NCBI Taxonomy" id="330535"/>
    <lineage>
        <taxon>Eukaryota</taxon>
        <taxon>Fungi</taxon>
        <taxon>Dikarya</taxon>
        <taxon>Ascomycota</taxon>
        <taxon>Pezizomycotina</taxon>
        <taxon>Sordariomycetes</taxon>
        <taxon>Sordariomycetidae</taxon>
        <taxon>Sordariales</taxon>
        <taxon>Lasiosphaeriaceae</taxon>
        <taxon>Cercophora</taxon>
    </lineage>
</organism>
<protein>
    <submittedName>
        <fullName evidence="3">Uncharacterized protein</fullName>
    </submittedName>
</protein>
<proteinExistence type="predicted"/>
<feature type="compositionally biased region" description="Basic and acidic residues" evidence="1">
    <location>
        <begin position="38"/>
        <end position="52"/>
    </location>
</feature>
<keyword evidence="2" id="KW-1133">Transmembrane helix</keyword>
<feature type="compositionally biased region" description="Basic residues" evidence="1">
    <location>
        <begin position="100"/>
        <end position="115"/>
    </location>
</feature>
<evidence type="ECO:0000313" key="4">
    <source>
        <dbReference type="Proteomes" id="UP001174997"/>
    </source>
</evidence>
<evidence type="ECO:0000256" key="1">
    <source>
        <dbReference type="SAM" id="MobiDB-lite"/>
    </source>
</evidence>
<keyword evidence="2" id="KW-0472">Membrane</keyword>
<keyword evidence="2" id="KW-0812">Transmembrane</keyword>
<comment type="caution">
    <text evidence="3">The sequence shown here is derived from an EMBL/GenBank/DDBJ whole genome shotgun (WGS) entry which is preliminary data.</text>
</comment>
<dbReference type="AlphaFoldDB" id="A0AA40D2E7"/>
<dbReference type="Proteomes" id="UP001174997">
    <property type="component" value="Unassembled WGS sequence"/>
</dbReference>
<dbReference type="EMBL" id="JAULSY010000163">
    <property type="protein sequence ID" value="KAK0660515.1"/>
    <property type="molecule type" value="Genomic_DNA"/>
</dbReference>
<accession>A0AA40D2E7</accession>
<sequence>MGLLDDASSVISGRTAHSTSKRHRSHRSGRKHHRSRSKDRSPRGEYHREQRSRSRRRSKKHHAEEGGGSVMGGITSFFTSPSSDDEDLIYGDHVPEPSSHHRRNRSRSRSRSRHRGSIDNNNNDDTRSFFSQSNASRALFNLAGGNASRSSFFAGFGGRPSTPSSSYYKRSPRPTFLSKLHKKIRRLLRDLLNHAKRHPLKVFMLVIMPLVTGGFLTALLAKVGIRLPKFIERMIGVAGKAASGDSVGLVGEAVKLAGAAGGAAGAVKMAKSTMERSARGFDGSSWERSTERITKEIGGGSGGWGDGMMKGVTKFFSD</sequence>
<keyword evidence="4" id="KW-1185">Reference proteome</keyword>
<evidence type="ECO:0000313" key="3">
    <source>
        <dbReference type="EMBL" id="KAK0660515.1"/>
    </source>
</evidence>
<feature type="transmembrane region" description="Helical" evidence="2">
    <location>
        <begin position="202"/>
        <end position="225"/>
    </location>
</feature>
<feature type="compositionally biased region" description="Polar residues" evidence="1">
    <location>
        <begin position="118"/>
        <end position="127"/>
    </location>
</feature>
<evidence type="ECO:0000256" key="2">
    <source>
        <dbReference type="SAM" id="Phobius"/>
    </source>
</evidence>